<evidence type="ECO:0000256" key="1">
    <source>
        <dbReference type="ARBA" id="ARBA00023186"/>
    </source>
</evidence>
<proteinExistence type="predicted"/>
<dbReference type="Proteomes" id="UP000293345">
    <property type="component" value="Unassembled WGS sequence"/>
</dbReference>
<dbReference type="SUPFAM" id="SSF89155">
    <property type="entry name" value="TorD-like"/>
    <property type="match status" value="1"/>
</dbReference>
<organism evidence="2 3">
    <name type="scientific">Senegalimassilia faecalis</name>
    <dbReference type="NCBI Taxonomy" id="2509433"/>
    <lineage>
        <taxon>Bacteria</taxon>
        <taxon>Bacillati</taxon>
        <taxon>Actinomycetota</taxon>
        <taxon>Coriobacteriia</taxon>
        <taxon>Coriobacteriales</taxon>
        <taxon>Coriobacteriaceae</taxon>
        <taxon>Senegalimassilia</taxon>
    </lineage>
</organism>
<keyword evidence="1" id="KW-0143">Chaperone</keyword>
<name>A0A4Q2JYM5_9ACTN</name>
<dbReference type="AlphaFoldDB" id="A0A4Q2JYM5"/>
<evidence type="ECO:0000313" key="3">
    <source>
        <dbReference type="Proteomes" id="UP000293345"/>
    </source>
</evidence>
<comment type="caution">
    <text evidence="2">The sequence shown here is derived from an EMBL/GenBank/DDBJ whole genome shotgun (WGS) entry which is preliminary data.</text>
</comment>
<dbReference type="PANTHER" id="PTHR34227">
    <property type="entry name" value="CHAPERONE PROTEIN YCDY"/>
    <property type="match status" value="1"/>
</dbReference>
<reference evidence="2 3" key="1">
    <citation type="submission" date="2019-01" db="EMBL/GenBank/DDBJ databases">
        <title>Senegalimassilia sp. nov. KGMB04484 isolated human feces.</title>
        <authorList>
            <person name="Han K.-I."/>
            <person name="Kim J.-S."/>
            <person name="Lee K.C."/>
            <person name="Suh M.K."/>
            <person name="Eom M.K."/>
            <person name="Lee J.H."/>
            <person name="Park S.-H."/>
            <person name="Kang S.W."/>
            <person name="Park J.-E."/>
            <person name="Oh B.S."/>
            <person name="Yu S.Y."/>
            <person name="Choi S.-H."/>
            <person name="Lee D.H."/>
            <person name="Yoon H."/>
            <person name="Kim B.-Y."/>
            <person name="Lee J.H."/>
            <person name="Lee J.-S."/>
        </authorList>
    </citation>
    <scope>NUCLEOTIDE SEQUENCE [LARGE SCALE GENOMIC DNA]</scope>
    <source>
        <strain evidence="2 3">KGMB04484</strain>
    </source>
</reference>
<protein>
    <submittedName>
        <fullName evidence="2">Dehydrogenase</fullName>
    </submittedName>
</protein>
<dbReference type="RefSeq" id="WP_129424277.1">
    <property type="nucleotide sequence ID" value="NZ_SDPW01000001.1"/>
</dbReference>
<dbReference type="OrthoDB" id="3172435at2"/>
<sequence>MTENNAAAEAAIEDLIAINEGRAKTYGLLARLYREECTQELIDELYGLKWRVSTGNAALDRGHKLAATWLSGLWENSKTELAADYMRTFFGHGYSGHAAAYPFESVYASEKRLLMQGARDEILALYRAAGLDKQESWKEGEDHIALELEYMQVLIDRTVTALREDRGEDAYNLVKCQYNFMEDHLGAWAPLLTEQMRDFTKTAFYEGLSYMTDGFLQVDTELMEDMLSDDEDEQPAE</sequence>
<dbReference type="InterPro" id="IPR050289">
    <property type="entry name" value="TorD/DmsD_chaperones"/>
</dbReference>
<dbReference type="PANTHER" id="PTHR34227:SF1">
    <property type="entry name" value="DIMETHYL SULFOXIDE REDUCTASE CHAPERONE-RELATED"/>
    <property type="match status" value="1"/>
</dbReference>
<evidence type="ECO:0000313" key="2">
    <source>
        <dbReference type="EMBL" id="RXZ54175.1"/>
    </source>
</evidence>
<dbReference type="InterPro" id="IPR036411">
    <property type="entry name" value="TorD-like_sf"/>
</dbReference>
<accession>A0A4Q2JYM5</accession>
<dbReference type="EMBL" id="SDPW01000001">
    <property type="protein sequence ID" value="RXZ54175.1"/>
    <property type="molecule type" value="Genomic_DNA"/>
</dbReference>
<dbReference type="Pfam" id="PF02613">
    <property type="entry name" value="Nitrate_red_del"/>
    <property type="match status" value="1"/>
</dbReference>
<gene>
    <name evidence="2" type="ORF">ET524_06580</name>
</gene>
<dbReference type="InterPro" id="IPR020945">
    <property type="entry name" value="DMSO/NO3_reduct_chaperone"/>
</dbReference>
<keyword evidence="3" id="KW-1185">Reference proteome</keyword>
<dbReference type="Gene3D" id="1.10.3480.10">
    <property type="entry name" value="TorD-like"/>
    <property type="match status" value="1"/>
</dbReference>